<dbReference type="Pfam" id="PF00038">
    <property type="entry name" value="Filament"/>
    <property type="match status" value="1"/>
</dbReference>
<dbReference type="GO" id="GO:0005737">
    <property type="term" value="C:cytoplasm"/>
    <property type="evidence" value="ECO:0007669"/>
    <property type="project" value="UniProtKB-SubCell"/>
</dbReference>
<feature type="coiled-coil region" evidence="6">
    <location>
        <begin position="70"/>
        <end position="97"/>
    </location>
</feature>
<evidence type="ECO:0000256" key="6">
    <source>
        <dbReference type="SAM" id="Coils"/>
    </source>
</evidence>
<dbReference type="GO" id="GO:0099184">
    <property type="term" value="F:structural constituent of postsynaptic intermediate filament cytoskeleton"/>
    <property type="evidence" value="ECO:0007669"/>
    <property type="project" value="TreeGrafter"/>
</dbReference>
<dbReference type="PROSITE" id="PS00226">
    <property type="entry name" value="IF_ROD_1"/>
    <property type="match status" value="1"/>
</dbReference>
<comment type="similarity">
    <text evidence="5">Belongs to the intermediate filament family.</text>
</comment>
<keyword evidence="10" id="KW-1185">Reference proteome</keyword>
<dbReference type="PANTHER" id="PTHR45652:SF8">
    <property type="entry name" value="NEUROFILAMENT LIGHT POLYPEPTIDE"/>
    <property type="match status" value="1"/>
</dbReference>
<dbReference type="InterPro" id="IPR018039">
    <property type="entry name" value="IF_conserved"/>
</dbReference>
<reference evidence="9 10" key="1">
    <citation type="journal article" date="2020" name="Nature">
        <title>Six reference-quality genomes reveal evolution of bat adaptations.</title>
        <authorList>
            <person name="Jebb D."/>
            <person name="Huang Z."/>
            <person name="Pippel M."/>
            <person name="Hughes G.M."/>
            <person name="Lavrichenko K."/>
            <person name="Devanna P."/>
            <person name="Winkler S."/>
            <person name="Jermiin L.S."/>
            <person name="Skirmuntt E.C."/>
            <person name="Katzourakis A."/>
            <person name="Burkitt-Gray L."/>
            <person name="Ray D.A."/>
            <person name="Sullivan K.A.M."/>
            <person name="Roscito J.G."/>
            <person name="Kirilenko B.M."/>
            <person name="Davalos L.M."/>
            <person name="Corthals A.P."/>
            <person name="Power M.L."/>
            <person name="Jones G."/>
            <person name="Ransome R.D."/>
            <person name="Dechmann D.K.N."/>
            <person name="Locatelli A.G."/>
            <person name="Puechmaille S.J."/>
            <person name="Fedrigo O."/>
            <person name="Jarvis E.D."/>
            <person name="Hiller M."/>
            <person name="Vernes S.C."/>
            <person name="Myers E.W."/>
            <person name="Teeling E.C."/>
        </authorList>
    </citation>
    <scope>NUCLEOTIDE SEQUENCE [LARGE SCALE GENOMIC DNA]</scope>
    <source>
        <strain evidence="9">MPipKuh1</strain>
        <tissue evidence="9">Flight muscle</tissue>
    </source>
</reference>
<sequence length="174" mass="20657">MQEQIQYAQIFMEMDVFSKSDLSAMFKDIHTQYEKLATKNMQNGKEWYKSLFTALGKQLQELEDTQNSHVSAVQDTINKLENELRITKSEMARYLIEYQDLLNVKMALDIDIAAYRKLLEGKDEEEERKRRWLMKKKERKRKKGAKEEFEDSKKEEGGESEGEDVQETKDEKKN</sequence>
<protein>
    <recommendedName>
        <fullName evidence="8">IF rod domain-containing protein</fullName>
    </recommendedName>
</protein>
<accession>A0A7J7VVE6</accession>
<name>A0A7J7VVE6_PIPKU</name>
<comment type="caution">
    <text evidence="9">The sequence shown here is derived from an EMBL/GenBank/DDBJ whole genome shotgun (WGS) entry which is preliminary data.</text>
</comment>
<keyword evidence="4 6" id="KW-0175">Coiled coil</keyword>
<evidence type="ECO:0000313" key="9">
    <source>
        <dbReference type="EMBL" id="KAF6328990.1"/>
    </source>
</evidence>
<dbReference type="FunFam" id="1.20.5.170:FF:000002">
    <property type="entry name" value="Type I keratin KA11"/>
    <property type="match status" value="1"/>
</dbReference>
<evidence type="ECO:0000256" key="2">
    <source>
        <dbReference type="ARBA" id="ARBA00022490"/>
    </source>
</evidence>
<dbReference type="InterPro" id="IPR039008">
    <property type="entry name" value="IF_rod_dom"/>
</dbReference>
<proteinExistence type="inferred from homology"/>
<evidence type="ECO:0000259" key="8">
    <source>
        <dbReference type="PROSITE" id="PS51842"/>
    </source>
</evidence>
<dbReference type="GO" id="GO:0033693">
    <property type="term" value="P:neurofilament bundle assembly"/>
    <property type="evidence" value="ECO:0007669"/>
    <property type="project" value="TreeGrafter"/>
</dbReference>
<keyword evidence="3 5" id="KW-0403">Intermediate filament</keyword>
<comment type="subcellular location">
    <subcellularLocation>
        <location evidence="1">Cytoplasm</location>
    </subcellularLocation>
</comment>
<feature type="domain" description="IF rod" evidence="8">
    <location>
        <begin position="1"/>
        <end position="126"/>
    </location>
</feature>
<evidence type="ECO:0000313" key="10">
    <source>
        <dbReference type="Proteomes" id="UP000558488"/>
    </source>
</evidence>
<feature type="compositionally biased region" description="Basic and acidic residues" evidence="7">
    <location>
        <begin position="145"/>
        <end position="157"/>
    </location>
</feature>
<dbReference type="EMBL" id="JACAGB010000013">
    <property type="protein sequence ID" value="KAF6328990.1"/>
    <property type="molecule type" value="Genomic_DNA"/>
</dbReference>
<evidence type="ECO:0000256" key="4">
    <source>
        <dbReference type="ARBA" id="ARBA00023054"/>
    </source>
</evidence>
<evidence type="ECO:0000256" key="3">
    <source>
        <dbReference type="ARBA" id="ARBA00022754"/>
    </source>
</evidence>
<dbReference type="Proteomes" id="UP000558488">
    <property type="component" value="Unassembled WGS sequence"/>
</dbReference>
<evidence type="ECO:0000256" key="7">
    <source>
        <dbReference type="SAM" id="MobiDB-lite"/>
    </source>
</evidence>
<gene>
    <name evidence="9" type="ORF">mPipKuh1_008309</name>
</gene>
<dbReference type="InterPro" id="IPR050405">
    <property type="entry name" value="Intermediate_filament"/>
</dbReference>
<dbReference type="PANTHER" id="PTHR45652">
    <property type="entry name" value="GLIAL FIBRILLARY ACIDIC PROTEIN"/>
    <property type="match status" value="1"/>
</dbReference>
<feature type="region of interest" description="Disordered" evidence="7">
    <location>
        <begin position="124"/>
        <end position="174"/>
    </location>
</feature>
<evidence type="ECO:0000256" key="5">
    <source>
        <dbReference type="RuleBase" id="RU000685"/>
    </source>
</evidence>
<dbReference type="GO" id="GO:0030424">
    <property type="term" value="C:axon"/>
    <property type="evidence" value="ECO:0007669"/>
    <property type="project" value="TreeGrafter"/>
</dbReference>
<dbReference type="PROSITE" id="PS51842">
    <property type="entry name" value="IF_ROD_2"/>
    <property type="match status" value="1"/>
</dbReference>
<feature type="compositionally biased region" description="Basic residues" evidence="7">
    <location>
        <begin position="130"/>
        <end position="144"/>
    </location>
</feature>
<keyword evidence="2" id="KW-0963">Cytoplasm</keyword>
<evidence type="ECO:0000256" key="1">
    <source>
        <dbReference type="ARBA" id="ARBA00004496"/>
    </source>
</evidence>
<dbReference type="GO" id="GO:0099160">
    <property type="term" value="C:postsynaptic intermediate filament cytoskeleton"/>
    <property type="evidence" value="ECO:0007669"/>
    <property type="project" value="TreeGrafter"/>
</dbReference>
<dbReference type="AlphaFoldDB" id="A0A7J7VVE6"/>
<dbReference type="Gene3D" id="1.20.5.170">
    <property type="match status" value="1"/>
</dbReference>
<dbReference type="SUPFAM" id="SSF64593">
    <property type="entry name" value="Intermediate filament protein, coiled coil region"/>
    <property type="match status" value="1"/>
</dbReference>
<dbReference type="GO" id="GO:0005882">
    <property type="term" value="C:intermediate filament"/>
    <property type="evidence" value="ECO:0007669"/>
    <property type="project" value="UniProtKB-KW"/>
</dbReference>
<organism evidence="9 10">
    <name type="scientific">Pipistrellus kuhlii</name>
    <name type="common">Kuhl's pipistrelle</name>
    <dbReference type="NCBI Taxonomy" id="59472"/>
    <lineage>
        <taxon>Eukaryota</taxon>
        <taxon>Metazoa</taxon>
        <taxon>Chordata</taxon>
        <taxon>Craniata</taxon>
        <taxon>Vertebrata</taxon>
        <taxon>Euteleostomi</taxon>
        <taxon>Mammalia</taxon>
        <taxon>Eutheria</taxon>
        <taxon>Laurasiatheria</taxon>
        <taxon>Chiroptera</taxon>
        <taxon>Yangochiroptera</taxon>
        <taxon>Vespertilionidae</taxon>
        <taxon>Pipistrellus</taxon>
    </lineage>
</organism>